<evidence type="ECO:0008006" key="3">
    <source>
        <dbReference type="Google" id="ProtNLM"/>
    </source>
</evidence>
<organism evidence="1 2">
    <name type="scientific">Flavobacterium terrae</name>
    <dbReference type="NCBI Taxonomy" id="415425"/>
    <lineage>
        <taxon>Bacteria</taxon>
        <taxon>Pseudomonadati</taxon>
        <taxon>Bacteroidota</taxon>
        <taxon>Flavobacteriia</taxon>
        <taxon>Flavobacteriales</taxon>
        <taxon>Flavobacteriaceae</taxon>
        <taxon>Flavobacterium</taxon>
    </lineage>
</organism>
<dbReference type="AlphaFoldDB" id="A0A1M6DN81"/>
<gene>
    <name evidence="1" type="ORF">SAMN05444363_1541</name>
</gene>
<keyword evidence="2" id="KW-1185">Reference proteome</keyword>
<sequence length="253" mass="29942">MNNIIRLRAVVLFLMIFLKGYSQQISNNTNVWLHYSGKNKFSEKLSFTLEATMRYADGFSQKQQWFVRPSLDYQFSKSFIASVGYTYYDTYVYGEIPMNKMTTPEHHVWLQGTFTHNLNDLKFTHRLRDENRFVGIATSNSQGELEIANYEYRNRLRYMFLLNHPLTKKEGKAKLFAVLGDEVFMNIGVKEAKTVVQQNRIIAGLGYNFNAHHQIQINYIHQNIWNLKNTLLEDNPTLRISYITNFDWYKMKE</sequence>
<reference evidence="2" key="1">
    <citation type="submission" date="2016-11" db="EMBL/GenBank/DDBJ databases">
        <authorList>
            <person name="Varghese N."/>
            <person name="Submissions S."/>
        </authorList>
    </citation>
    <scope>NUCLEOTIDE SEQUENCE [LARGE SCALE GENOMIC DNA]</scope>
    <source>
        <strain evidence="2">DSM 18829</strain>
    </source>
</reference>
<evidence type="ECO:0000313" key="2">
    <source>
        <dbReference type="Proteomes" id="UP000184488"/>
    </source>
</evidence>
<protein>
    <recommendedName>
        <fullName evidence="3">DUF2490 domain-containing protein</fullName>
    </recommendedName>
</protein>
<dbReference type="OrthoDB" id="1118734at2"/>
<dbReference type="STRING" id="415425.SAMN05444363_1541"/>
<dbReference type="InterPro" id="IPR019619">
    <property type="entry name" value="DUF2490"/>
</dbReference>
<dbReference type="Pfam" id="PF10677">
    <property type="entry name" value="DUF2490"/>
    <property type="match status" value="1"/>
</dbReference>
<dbReference type="Proteomes" id="UP000184488">
    <property type="component" value="Unassembled WGS sequence"/>
</dbReference>
<dbReference type="EMBL" id="FQZI01000002">
    <property type="protein sequence ID" value="SHI74593.1"/>
    <property type="molecule type" value="Genomic_DNA"/>
</dbReference>
<accession>A0A1M6DN81</accession>
<dbReference type="RefSeq" id="WP_073310102.1">
    <property type="nucleotide sequence ID" value="NZ_FQZI01000002.1"/>
</dbReference>
<name>A0A1M6DN81_9FLAO</name>
<proteinExistence type="predicted"/>
<evidence type="ECO:0000313" key="1">
    <source>
        <dbReference type="EMBL" id="SHI74593.1"/>
    </source>
</evidence>